<dbReference type="InterPro" id="IPR006608">
    <property type="entry name" value="CC2D1A/B_DM14"/>
</dbReference>
<sequence length="149" mass="15922">MLCLHSELKQAVLSRQREYKIAAIHAKQGGDIDLAKQHYHIARKMDVLVEALDRGEPVDLSSLPPPPEDVVAAQSAPPPLQSSSKPAAPAAPAAPAPTQVATADLPAPSSLGEALQQRMDIYKSAAEGAKSKGDDRKARMHQRIVKLPE</sequence>
<keyword evidence="3" id="KW-1185">Reference proteome</keyword>
<gene>
    <name evidence="4" type="primary">LOC104952681</name>
</gene>
<dbReference type="KEGG" id="ncc:104952681"/>
<dbReference type="AlphaFoldDB" id="A0A6I9NJQ0"/>
<evidence type="ECO:0000259" key="2">
    <source>
        <dbReference type="SMART" id="SM00685"/>
    </source>
</evidence>
<feature type="domain" description="DM14" evidence="2">
    <location>
        <begin position="10"/>
        <end position="67"/>
    </location>
</feature>
<proteinExistence type="predicted"/>
<feature type="compositionally biased region" description="Low complexity" evidence="1">
    <location>
        <begin position="70"/>
        <end position="103"/>
    </location>
</feature>
<dbReference type="PANTHER" id="PTHR13076">
    <property type="entry name" value="COILED-COIL AND C2 DOMAIN-CONTAINING PROTEIN 1-LIKE"/>
    <property type="match status" value="1"/>
</dbReference>
<dbReference type="Proteomes" id="UP000504611">
    <property type="component" value="Unplaced"/>
</dbReference>
<name>A0A6I9NJQ0_9TELE</name>
<dbReference type="GeneID" id="104952681"/>
<evidence type="ECO:0000256" key="1">
    <source>
        <dbReference type="SAM" id="MobiDB-lite"/>
    </source>
</evidence>
<dbReference type="Pfam" id="PF21528">
    <property type="entry name" value="CC2D1A-B_DM14"/>
    <property type="match status" value="2"/>
</dbReference>
<dbReference type="RefSeq" id="XP_010777849.1">
    <property type="nucleotide sequence ID" value="XM_010779547.1"/>
</dbReference>
<feature type="compositionally biased region" description="Basic residues" evidence="1">
    <location>
        <begin position="138"/>
        <end position="149"/>
    </location>
</feature>
<dbReference type="SMART" id="SM00685">
    <property type="entry name" value="DM14"/>
    <property type="match status" value="2"/>
</dbReference>
<feature type="region of interest" description="Disordered" evidence="1">
    <location>
        <begin position="57"/>
        <end position="149"/>
    </location>
</feature>
<feature type="domain" description="DM14" evidence="2">
    <location>
        <begin position="113"/>
        <end position="148"/>
    </location>
</feature>
<accession>A0A6I9NJQ0</accession>
<organism evidence="3 4">
    <name type="scientific">Notothenia coriiceps</name>
    <name type="common">black rockcod</name>
    <dbReference type="NCBI Taxonomy" id="8208"/>
    <lineage>
        <taxon>Eukaryota</taxon>
        <taxon>Metazoa</taxon>
        <taxon>Chordata</taxon>
        <taxon>Craniata</taxon>
        <taxon>Vertebrata</taxon>
        <taxon>Euteleostomi</taxon>
        <taxon>Actinopterygii</taxon>
        <taxon>Neopterygii</taxon>
        <taxon>Teleostei</taxon>
        <taxon>Neoteleostei</taxon>
        <taxon>Acanthomorphata</taxon>
        <taxon>Eupercaria</taxon>
        <taxon>Perciformes</taxon>
        <taxon>Notothenioidei</taxon>
        <taxon>Nototheniidae</taxon>
        <taxon>Notothenia</taxon>
    </lineage>
</organism>
<dbReference type="InterPro" id="IPR039725">
    <property type="entry name" value="CC2D1A/B"/>
</dbReference>
<dbReference type="OrthoDB" id="19996at2759"/>
<dbReference type="PANTHER" id="PTHR13076:SF8">
    <property type="entry name" value="COILED-COIL AND C2 DOMAIN-CONTAINING PROTEIN 1A"/>
    <property type="match status" value="1"/>
</dbReference>
<protein>
    <submittedName>
        <fullName evidence="4">Coiled-coil and C2 domain-containing protein 1A-like</fullName>
    </submittedName>
</protein>
<evidence type="ECO:0000313" key="4">
    <source>
        <dbReference type="RefSeq" id="XP_010777849.1"/>
    </source>
</evidence>
<reference evidence="4" key="1">
    <citation type="submission" date="2025-08" db="UniProtKB">
        <authorList>
            <consortium name="RefSeq"/>
        </authorList>
    </citation>
    <scope>IDENTIFICATION</scope>
    <source>
        <tissue evidence="4">Muscle</tissue>
    </source>
</reference>
<dbReference type="GO" id="GO:0001227">
    <property type="term" value="F:DNA-binding transcription repressor activity, RNA polymerase II-specific"/>
    <property type="evidence" value="ECO:0007669"/>
    <property type="project" value="InterPro"/>
</dbReference>
<evidence type="ECO:0000313" key="3">
    <source>
        <dbReference type="Proteomes" id="UP000504611"/>
    </source>
</evidence>